<dbReference type="Proteomes" id="UP000095282">
    <property type="component" value="Unplaced"/>
</dbReference>
<keyword evidence="1" id="KW-1185">Reference proteome</keyword>
<reference evidence="2" key="1">
    <citation type="submission" date="2016-11" db="UniProtKB">
        <authorList>
            <consortium name="WormBaseParasite"/>
        </authorList>
    </citation>
    <scope>IDENTIFICATION</scope>
</reference>
<dbReference type="AlphaFoldDB" id="A0A1I7TBL6"/>
<evidence type="ECO:0000313" key="1">
    <source>
        <dbReference type="Proteomes" id="UP000095282"/>
    </source>
</evidence>
<evidence type="ECO:0000313" key="2">
    <source>
        <dbReference type="WBParaSite" id="Csp11.Scaffold574.g4348.t1"/>
    </source>
</evidence>
<protein>
    <submittedName>
        <fullName evidence="2">PH domain-containing protein</fullName>
    </submittedName>
</protein>
<organism evidence="1 2">
    <name type="scientific">Caenorhabditis tropicalis</name>
    <dbReference type="NCBI Taxonomy" id="1561998"/>
    <lineage>
        <taxon>Eukaryota</taxon>
        <taxon>Metazoa</taxon>
        <taxon>Ecdysozoa</taxon>
        <taxon>Nematoda</taxon>
        <taxon>Chromadorea</taxon>
        <taxon>Rhabditida</taxon>
        <taxon>Rhabditina</taxon>
        <taxon>Rhabditomorpha</taxon>
        <taxon>Rhabditoidea</taxon>
        <taxon>Rhabditidae</taxon>
        <taxon>Peloderinae</taxon>
        <taxon>Caenorhabditis</taxon>
    </lineage>
</organism>
<sequence length="209" mass="25034">MLTSRQKQHLPFQSLLGNGAFRLLPTSFFTSKMDERLEWIRQLETSVNFRALDKFVLEKDNMSILITTVAIIDRMPREGAEYEDMIRTIHSAVYLMNYKYNRIMFDLLPSPYRRMDPLPRNEMEEAIYENLAFGCVWFKRTRNLLLNRCRNDMAITEVEGIREIMVEYREMGQDLIRRIMEYVHRLNTMIASLMDEYQAIMDTFDENEN</sequence>
<accession>A0A1I7TBL6</accession>
<dbReference type="WBParaSite" id="Csp11.Scaffold574.g4348.t1">
    <property type="protein sequence ID" value="Csp11.Scaffold574.g4348.t1"/>
    <property type="gene ID" value="Csp11.Scaffold574.g4348"/>
</dbReference>
<name>A0A1I7TBL6_9PELO</name>
<proteinExistence type="predicted"/>